<proteinExistence type="predicted"/>
<organism evidence="2 3">
    <name type="scientific">Candidatus Shapirobacteria bacterium CG2_30_35_20</name>
    <dbReference type="NCBI Taxonomy" id="1805376"/>
    <lineage>
        <taxon>Bacteria</taxon>
        <taxon>Candidatus Shapironibacteriota</taxon>
    </lineage>
</organism>
<dbReference type="Gene3D" id="3.30.700.10">
    <property type="entry name" value="Glycoprotein, Type 4 Pilin"/>
    <property type="match status" value="1"/>
</dbReference>
<dbReference type="Proteomes" id="UP000182344">
    <property type="component" value="Unassembled WGS sequence"/>
</dbReference>
<dbReference type="InterPro" id="IPR012902">
    <property type="entry name" value="N_methyl_site"/>
</dbReference>
<feature type="transmembrane region" description="Helical" evidence="1">
    <location>
        <begin position="12"/>
        <end position="39"/>
    </location>
</feature>
<dbReference type="InterPro" id="IPR045584">
    <property type="entry name" value="Pilin-like"/>
</dbReference>
<name>A0A1J5HTA5_9BACT</name>
<evidence type="ECO:0000313" key="3">
    <source>
        <dbReference type="Proteomes" id="UP000182344"/>
    </source>
</evidence>
<comment type="caution">
    <text evidence="2">The sequence shown here is derived from an EMBL/GenBank/DDBJ whole genome shotgun (WGS) entry which is preliminary data.</text>
</comment>
<keyword evidence="1" id="KW-1133">Transmembrane helix</keyword>
<reference evidence="2 3" key="1">
    <citation type="journal article" date="2016" name="Environ. Microbiol.">
        <title>Genomic resolution of a cold subsurface aquifer community provides metabolic insights for novel microbes adapted to high CO concentrations.</title>
        <authorList>
            <person name="Probst A.J."/>
            <person name="Castelle C.J."/>
            <person name="Singh A."/>
            <person name="Brown C.T."/>
            <person name="Anantharaman K."/>
            <person name="Sharon I."/>
            <person name="Hug L.A."/>
            <person name="Burstein D."/>
            <person name="Emerson J.B."/>
            <person name="Thomas B.C."/>
            <person name="Banfield J.F."/>
        </authorList>
    </citation>
    <scope>NUCLEOTIDE SEQUENCE [LARGE SCALE GENOMIC DNA]</scope>
    <source>
        <strain evidence="2">CG2_30_35_20</strain>
    </source>
</reference>
<dbReference type="EMBL" id="MNZO01000011">
    <property type="protein sequence ID" value="OIP87667.1"/>
    <property type="molecule type" value="Genomic_DNA"/>
</dbReference>
<dbReference type="STRING" id="1805376.AUK05_00735"/>
<gene>
    <name evidence="2" type="ORF">AUK05_00735</name>
</gene>
<protein>
    <recommendedName>
        <fullName evidence="4">General secretion pathway GspH domain-containing protein</fullName>
    </recommendedName>
</protein>
<dbReference type="AlphaFoldDB" id="A0A1J5HTA5"/>
<keyword evidence="1" id="KW-0812">Transmembrane</keyword>
<dbReference type="NCBIfam" id="TIGR02532">
    <property type="entry name" value="IV_pilin_GFxxxE"/>
    <property type="match status" value="1"/>
</dbReference>
<sequence length="168" mass="18395">MIKNFKLKIKNCFLGFTLIELMVVIALVIIFAGSGVVYLNNFNVKQKLDKAKAEVVSMVKMSQNYAKIKQTPVGNSDEVRYVRLRKNGSNIEADINGIGTTYFSSNITDNGLTITFDNLYFWGGSGQLSSDVNGTFLGPTDKVNITITLNQGISETRVVVINSLGGVE</sequence>
<accession>A0A1J5HTA5</accession>
<evidence type="ECO:0000256" key="1">
    <source>
        <dbReference type="SAM" id="Phobius"/>
    </source>
</evidence>
<evidence type="ECO:0000313" key="2">
    <source>
        <dbReference type="EMBL" id="OIP87667.1"/>
    </source>
</evidence>
<dbReference type="SUPFAM" id="SSF54523">
    <property type="entry name" value="Pili subunits"/>
    <property type="match status" value="1"/>
</dbReference>
<dbReference type="Pfam" id="PF07963">
    <property type="entry name" value="N_methyl"/>
    <property type="match status" value="1"/>
</dbReference>
<keyword evidence="1" id="KW-0472">Membrane</keyword>
<evidence type="ECO:0008006" key="4">
    <source>
        <dbReference type="Google" id="ProtNLM"/>
    </source>
</evidence>